<proteinExistence type="predicted"/>
<organism evidence="1 2">
    <name type="scientific">Sagittula salina</name>
    <dbReference type="NCBI Taxonomy" id="2820268"/>
    <lineage>
        <taxon>Bacteria</taxon>
        <taxon>Pseudomonadati</taxon>
        <taxon>Pseudomonadota</taxon>
        <taxon>Alphaproteobacteria</taxon>
        <taxon>Rhodobacterales</taxon>
        <taxon>Roseobacteraceae</taxon>
        <taxon>Sagittula</taxon>
    </lineage>
</organism>
<dbReference type="InterPro" id="IPR021335">
    <property type="entry name" value="DUF2948"/>
</dbReference>
<evidence type="ECO:0000313" key="1">
    <source>
        <dbReference type="EMBL" id="MBP0481293.1"/>
    </source>
</evidence>
<accession>A0A940RYV5</accession>
<dbReference type="Pfam" id="PF11164">
    <property type="entry name" value="DUF2948"/>
    <property type="match status" value="1"/>
</dbReference>
<dbReference type="EMBL" id="JAGISH010000001">
    <property type="protein sequence ID" value="MBP0481293.1"/>
    <property type="molecule type" value="Genomic_DNA"/>
</dbReference>
<comment type="caution">
    <text evidence="1">The sequence shown here is derived from an EMBL/GenBank/DDBJ whole genome shotgun (WGS) entry which is preliminary data.</text>
</comment>
<dbReference type="Proteomes" id="UP000675940">
    <property type="component" value="Unassembled WGS sequence"/>
</dbReference>
<keyword evidence="2" id="KW-1185">Reference proteome</keyword>
<sequence length="163" mass="17780">MTDSGTEDARFEDGGERPLNLGAMDADDLQVISALVQDAVLPVTEIRWQKSARRLGLLVNRVRWEDVEVAQRSGRPVERVQSVLVIDHVEGVASQGVDRSDRDMILQVLTVAWEPGVDADGHVVLTLAGDGALRARVEALEVGLRDVTRPYVAPSRKIPDHGA</sequence>
<dbReference type="AlphaFoldDB" id="A0A940RYV5"/>
<dbReference type="RefSeq" id="WP_209358858.1">
    <property type="nucleotide sequence ID" value="NZ_JAGISH010000001.1"/>
</dbReference>
<reference evidence="1" key="1">
    <citation type="submission" date="2021-03" db="EMBL/GenBank/DDBJ databases">
        <title>Sagittula salina sp. nov. strain M10.9X isolated from the marine waste.</title>
        <authorList>
            <person name="Satari L."/>
            <person name="Molina-Menor E."/>
            <person name="Vidal-Verdu A."/>
            <person name="Pascual J."/>
            <person name="Pereto J."/>
            <person name="Porcar M."/>
        </authorList>
    </citation>
    <scope>NUCLEOTIDE SEQUENCE</scope>
    <source>
        <strain evidence="1">M10.9X</strain>
    </source>
</reference>
<protein>
    <submittedName>
        <fullName evidence="1">DUF2948 family protein</fullName>
    </submittedName>
</protein>
<name>A0A940RYV5_9RHOB</name>
<evidence type="ECO:0000313" key="2">
    <source>
        <dbReference type="Proteomes" id="UP000675940"/>
    </source>
</evidence>
<gene>
    <name evidence="1" type="ORF">J5474_02145</name>
</gene>